<dbReference type="InterPro" id="IPR036388">
    <property type="entry name" value="WH-like_DNA-bd_sf"/>
</dbReference>
<name>A0A936ZMV1_9HYPH</name>
<dbReference type="SUPFAM" id="SSF53850">
    <property type="entry name" value="Periplasmic binding protein-like II"/>
    <property type="match status" value="1"/>
</dbReference>
<dbReference type="Proteomes" id="UP000605848">
    <property type="component" value="Unassembled WGS sequence"/>
</dbReference>
<reference evidence="7" key="1">
    <citation type="submission" date="2021-01" db="EMBL/GenBank/DDBJ databases">
        <title>Microvirga sp.</title>
        <authorList>
            <person name="Kim M.K."/>
        </authorList>
    </citation>
    <scope>NUCLEOTIDE SEQUENCE</scope>
    <source>
        <strain evidence="7">5420S-16</strain>
    </source>
</reference>
<dbReference type="SUPFAM" id="SSF46785">
    <property type="entry name" value="Winged helix' DNA-binding domain"/>
    <property type="match status" value="1"/>
</dbReference>
<feature type="domain" description="HTH lysR-type" evidence="6">
    <location>
        <begin position="1"/>
        <end position="59"/>
    </location>
</feature>
<dbReference type="RefSeq" id="WP_202064981.1">
    <property type="nucleotide sequence ID" value="NZ_JAEQMY010000093.1"/>
</dbReference>
<dbReference type="FunFam" id="1.10.10.10:FF:000001">
    <property type="entry name" value="LysR family transcriptional regulator"/>
    <property type="match status" value="1"/>
</dbReference>
<dbReference type="Gene3D" id="1.10.10.10">
    <property type="entry name" value="Winged helix-like DNA-binding domain superfamily/Winged helix DNA-binding domain"/>
    <property type="match status" value="1"/>
</dbReference>
<comment type="caution">
    <text evidence="7">The sequence shown here is derived from an EMBL/GenBank/DDBJ whole genome shotgun (WGS) entry which is preliminary data.</text>
</comment>
<keyword evidence="8" id="KW-1185">Reference proteome</keyword>
<evidence type="ECO:0000256" key="2">
    <source>
        <dbReference type="ARBA" id="ARBA00023015"/>
    </source>
</evidence>
<dbReference type="AlphaFoldDB" id="A0A936ZMV1"/>
<dbReference type="PRINTS" id="PR00039">
    <property type="entry name" value="HTHLYSR"/>
</dbReference>
<gene>
    <name evidence="7" type="ORF">JKG68_27095</name>
</gene>
<proteinExistence type="inferred from homology"/>
<dbReference type="InterPro" id="IPR058163">
    <property type="entry name" value="LysR-type_TF_proteobact-type"/>
</dbReference>
<evidence type="ECO:0000256" key="1">
    <source>
        <dbReference type="ARBA" id="ARBA00009437"/>
    </source>
</evidence>
<dbReference type="PANTHER" id="PTHR30537:SF5">
    <property type="entry name" value="HTH-TYPE TRANSCRIPTIONAL ACTIVATOR TTDR-RELATED"/>
    <property type="match status" value="1"/>
</dbReference>
<keyword evidence="4" id="KW-0804">Transcription</keyword>
<dbReference type="GO" id="GO:0003677">
    <property type="term" value="F:DNA binding"/>
    <property type="evidence" value="ECO:0007669"/>
    <property type="project" value="UniProtKB-KW"/>
</dbReference>
<dbReference type="CDD" id="cd08422">
    <property type="entry name" value="PBP2_CrgA_like"/>
    <property type="match status" value="1"/>
</dbReference>
<evidence type="ECO:0000256" key="3">
    <source>
        <dbReference type="ARBA" id="ARBA00023125"/>
    </source>
</evidence>
<dbReference type="Gene3D" id="3.40.190.290">
    <property type="match status" value="1"/>
</dbReference>
<evidence type="ECO:0000259" key="6">
    <source>
        <dbReference type="PROSITE" id="PS50931"/>
    </source>
</evidence>
<protein>
    <submittedName>
        <fullName evidence="7">LysR family transcriptional regulator</fullName>
    </submittedName>
</protein>
<keyword evidence="2" id="KW-0805">Transcription regulation</keyword>
<dbReference type="GO" id="GO:0003700">
    <property type="term" value="F:DNA-binding transcription factor activity"/>
    <property type="evidence" value="ECO:0007669"/>
    <property type="project" value="InterPro"/>
</dbReference>
<evidence type="ECO:0000313" key="7">
    <source>
        <dbReference type="EMBL" id="MBL0407589.1"/>
    </source>
</evidence>
<accession>A0A936ZMV1</accession>
<evidence type="ECO:0000313" key="8">
    <source>
        <dbReference type="Proteomes" id="UP000605848"/>
    </source>
</evidence>
<evidence type="ECO:0000256" key="4">
    <source>
        <dbReference type="ARBA" id="ARBA00023163"/>
    </source>
</evidence>
<dbReference type="PROSITE" id="PS50931">
    <property type="entry name" value="HTH_LYSR"/>
    <property type="match status" value="1"/>
</dbReference>
<feature type="compositionally biased region" description="Low complexity" evidence="5">
    <location>
        <begin position="302"/>
        <end position="315"/>
    </location>
</feature>
<evidence type="ECO:0000256" key="5">
    <source>
        <dbReference type="SAM" id="MobiDB-lite"/>
    </source>
</evidence>
<dbReference type="InterPro" id="IPR036390">
    <property type="entry name" value="WH_DNA-bd_sf"/>
</dbReference>
<dbReference type="Pfam" id="PF00126">
    <property type="entry name" value="HTH_1"/>
    <property type="match status" value="1"/>
</dbReference>
<organism evidence="7 8">
    <name type="scientific">Microvirga aerilata</name>
    <dbReference type="NCBI Taxonomy" id="670292"/>
    <lineage>
        <taxon>Bacteria</taxon>
        <taxon>Pseudomonadati</taxon>
        <taxon>Pseudomonadota</taxon>
        <taxon>Alphaproteobacteria</taxon>
        <taxon>Hyphomicrobiales</taxon>
        <taxon>Methylobacteriaceae</taxon>
        <taxon>Microvirga</taxon>
    </lineage>
</organism>
<keyword evidence="3" id="KW-0238">DNA-binding</keyword>
<comment type="similarity">
    <text evidence="1">Belongs to the LysR transcriptional regulatory family.</text>
</comment>
<dbReference type="PANTHER" id="PTHR30537">
    <property type="entry name" value="HTH-TYPE TRANSCRIPTIONAL REGULATOR"/>
    <property type="match status" value="1"/>
</dbReference>
<dbReference type="Pfam" id="PF03466">
    <property type="entry name" value="LysR_substrate"/>
    <property type="match status" value="1"/>
</dbReference>
<feature type="region of interest" description="Disordered" evidence="5">
    <location>
        <begin position="302"/>
        <end position="342"/>
    </location>
</feature>
<dbReference type="InterPro" id="IPR005119">
    <property type="entry name" value="LysR_subst-bd"/>
</dbReference>
<dbReference type="InterPro" id="IPR000847">
    <property type="entry name" value="LysR_HTH_N"/>
</dbReference>
<feature type="compositionally biased region" description="Basic and acidic residues" evidence="5">
    <location>
        <begin position="333"/>
        <end position="342"/>
    </location>
</feature>
<sequence length="342" mass="37398">MDLTLALRAFQRTVERGSVTAAARDLAVSQPAITKQLTNLERHVGARLLERSSRIVRPTPQGQMLYEASRSALATIDAALEGMRRDMNDIEGSLRLHAPSCLGVKRLHPIVMAFQAKYPAVAIDLVLENRNVDLVYENFDLAVKYGRPEGQDLIIRRLGLVRRILVASPAFLAEAGPITTVDRLSEIRVVTTPAVLSPKDVLTLRRRGETVDVPVRPALRTNNADVILSTLLAGHAACPVQYLLAAEQVADGRLIHILPEYEVRPTEAFLAYPSVRFMRPVVRAFTDFAVACLRATEGIDPVPDAAASPSSSGDVLDGPTSGRRSLVRKNRRPYGDAHHGAE</sequence>
<dbReference type="EMBL" id="JAEQMY010000093">
    <property type="protein sequence ID" value="MBL0407589.1"/>
    <property type="molecule type" value="Genomic_DNA"/>
</dbReference>